<dbReference type="GO" id="GO:0016491">
    <property type="term" value="F:oxidoreductase activity"/>
    <property type="evidence" value="ECO:0007669"/>
    <property type="project" value="InterPro"/>
</dbReference>
<dbReference type="InterPro" id="IPR036249">
    <property type="entry name" value="Thioredoxin-like_sf"/>
</dbReference>
<dbReference type="PROSITE" id="PS51352">
    <property type="entry name" value="THIOREDOXIN_2"/>
    <property type="match status" value="1"/>
</dbReference>
<accession>A0A3M0G6H0</accession>
<dbReference type="AlphaFoldDB" id="A0A3M0G6H0"/>
<dbReference type="InterPro" id="IPR050553">
    <property type="entry name" value="Thioredoxin_ResA/DsbE_sf"/>
</dbReference>
<comment type="caution">
    <text evidence="2">The sequence shown here is derived from an EMBL/GenBank/DDBJ whole genome shotgun (WGS) entry which is preliminary data.</text>
</comment>
<dbReference type="Pfam" id="PF08534">
    <property type="entry name" value="Redoxin"/>
    <property type="match status" value="1"/>
</dbReference>
<evidence type="ECO:0000259" key="1">
    <source>
        <dbReference type="PROSITE" id="PS51352"/>
    </source>
</evidence>
<name>A0A3M0G6H0_9FLAO</name>
<reference evidence="2 3" key="1">
    <citation type="submission" date="2018-10" db="EMBL/GenBank/DDBJ databases">
        <title>Dokdonia luteus sp. nov., isolated from sea water.</title>
        <authorList>
            <person name="Zhou L.Y."/>
            <person name="Du Z.J."/>
        </authorList>
    </citation>
    <scope>NUCLEOTIDE SEQUENCE [LARGE SCALE GENOMIC DNA]</scope>
    <source>
        <strain evidence="2 3">SH27</strain>
    </source>
</reference>
<proteinExistence type="predicted"/>
<keyword evidence="3" id="KW-1185">Reference proteome</keyword>
<feature type="domain" description="Thioredoxin" evidence="1">
    <location>
        <begin position="64"/>
        <end position="201"/>
    </location>
</feature>
<dbReference type="Proteomes" id="UP000281985">
    <property type="component" value="Unassembled WGS sequence"/>
</dbReference>
<dbReference type="InterPro" id="IPR013740">
    <property type="entry name" value="Redoxin"/>
</dbReference>
<sequence length="203" mass="23019">MRSYVSSCAFLILKRMKKSFNWKNLIFIVVLVLLIIPQTRQPIQVMVNKVKMMVFSPSAFAKADQIQLQPFNYSLTSLDGDTVSAPIGQGEVTFMSYWATWCPPCIAEMPSIQELYNDYGDRVDFALITSEDAEVVKAFLQKKGYNLPVFIPAQETPKPLYESSIPTNYIIDKEGNIVIKEQGAQDWNSDSVRKTLDKLLSSE</sequence>
<dbReference type="EMBL" id="REFV01000011">
    <property type="protein sequence ID" value="RMB57373.1"/>
    <property type="molecule type" value="Genomic_DNA"/>
</dbReference>
<protein>
    <submittedName>
        <fullName evidence="2">TlpA family protein disulfide reductase</fullName>
    </submittedName>
</protein>
<gene>
    <name evidence="2" type="ORF">EAX61_11540</name>
</gene>
<dbReference type="CDD" id="cd02966">
    <property type="entry name" value="TlpA_like_family"/>
    <property type="match status" value="1"/>
</dbReference>
<dbReference type="InterPro" id="IPR013766">
    <property type="entry name" value="Thioredoxin_domain"/>
</dbReference>
<dbReference type="Gene3D" id="3.40.30.10">
    <property type="entry name" value="Glutaredoxin"/>
    <property type="match status" value="1"/>
</dbReference>
<evidence type="ECO:0000313" key="2">
    <source>
        <dbReference type="EMBL" id="RMB57373.1"/>
    </source>
</evidence>
<dbReference type="PANTHER" id="PTHR42852:SF13">
    <property type="entry name" value="PROTEIN DIPZ"/>
    <property type="match status" value="1"/>
</dbReference>
<dbReference type="SUPFAM" id="SSF52833">
    <property type="entry name" value="Thioredoxin-like"/>
    <property type="match status" value="1"/>
</dbReference>
<dbReference type="PANTHER" id="PTHR42852">
    <property type="entry name" value="THIOL:DISULFIDE INTERCHANGE PROTEIN DSBE"/>
    <property type="match status" value="1"/>
</dbReference>
<organism evidence="2 3">
    <name type="scientific">Dokdonia sinensis</name>
    <dbReference type="NCBI Taxonomy" id="2479847"/>
    <lineage>
        <taxon>Bacteria</taxon>
        <taxon>Pseudomonadati</taxon>
        <taxon>Bacteroidota</taxon>
        <taxon>Flavobacteriia</taxon>
        <taxon>Flavobacteriales</taxon>
        <taxon>Flavobacteriaceae</taxon>
        <taxon>Dokdonia</taxon>
    </lineage>
</organism>
<evidence type="ECO:0000313" key="3">
    <source>
        <dbReference type="Proteomes" id="UP000281985"/>
    </source>
</evidence>